<sequence length="373" mass="41321">MIPAEFFRRSACIGNENYRNLVKSTLVNGTVGDSAVVLDRGDQVLIVTLACALRRGEKPAVGVSYMQLLVLHASSFRESVYFARGNQMRKELVPAGLECFLANAYLIAPADFIKGKELVPAGRYLLVLSIDLMFSRCYCSPSLSIAISRRFQSLLLTFWVALDSLRLALPIDTSLEAMSNELRNPEGPARSKDQQPRSLKYIENFALLINGAAIAQAAGNDMFAAGCPVVGREKLATGFPNDWLDQTMSYQLIQTTSFAMNPRLVDYITVALVWMHCSSLLVSLERSTCWFLAQNHLLNLTKAKRCRTNLSKRHRFAIANSKYHLLLSAELFFFDTSPADFTVPVPAGSSFLFSACSWLSSFQLVHYAPAGST</sequence>
<dbReference type="Proteomes" id="UP000250235">
    <property type="component" value="Unassembled WGS sequence"/>
</dbReference>
<accession>A0A2Z7B7A1</accession>
<evidence type="ECO:0000313" key="1">
    <source>
        <dbReference type="EMBL" id="KZV30053.1"/>
    </source>
</evidence>
<reference evidence="1 2" key="1">
    <citation type="journal article" date="2015" name="Proc. Natl. Acad. Sci. U.S.A.">
        <title>The resurrection genome of Boea hygrometrica: A blueprint for survival of dehydration.</title>
        <authorList>
            <person name="Xiao L."/>
            <person name="Yang G."/>
            <person name="Zhang L."/>
            <person name="Yang X."/>
            <person name="Zhao S."/>
            <person name="Ji Z."/>
            <person name="Zhou Q."/>
            <person name="Hu M."/>
            <person name="Wang Y."/>
            <person name="Chen M."/>
            <person name="Xu Y."/>
            <person name="Jin H."/>
            <person name="Xiao X."/>
            <person name="Hu G."/>
            <person name="Bao F."/>
            <person name="Hu Y."/>
            <person name="Wan P."/>
            <person name="Li L."/>
            <person name="Deng X."/>
            <person name="Kuang T."/>
            <person name="Xiang C."/>
            <person name="Zhu J.K."/>
            <person name="Oliver M.J."/>
            <person name="He Y."/>
        </authorList>
    </citation>
    <scope>NUCLEOTIDE SEQUENCE [LARGE SCALE GENOMIC DNA]</scope>
    <source>
        <strain evidence="2">cv. XS01</strain>
    </source>
</reference>
<proteinExistence type="predicted"/>
<dbReference type="EMBL" id="KV008755">
    <property type="protein sequence ID" value="KZV30053.1"/>
    <property type="molecule type" value="Genomic_DNA"/>
</dbReference>
<gene>
    <name evidence="1" type="ORF">F511_27062</name>
</gene>
<protein>
    <submittedName>
        <fullName evidence="1">Uncharacterized protein</fullName>
    </submittedName>
</protein>
<organism evidence="1 2">
    <name type="scientific">Dorcoceras hygrometricum</name>
    <dbReference type="NCBI Taxonomy" id="472368"/>
    <lineage>
        <taxon>Eukaryota</taxon>
        <taxon>Viridiplantae</taxon>
        <taxon>Streptophyta</taxon>
        <taxon>Embryophyta</taxon>
        <taxon>Tracheophyta</taxon>
        <taxon>Spermatophyta</taxon>
        <taxon>Magnoliopsida</taxon>
        <taxon>eudicotyledons</taxon>
        <taxon>Gunneridae</taxon>
        <taxon>Pentapetalae</taxon>
        <taxon>asterids</taxon>
        <taxon>lamiids</taxon>
        <taxon>Lamiales</taxon>
        <taxon>Gesneriaceae</taxon>
        <taxon>Didymocarpoideae</taxon>
        <taxon>Trichosporeae</taxon>
        <taxon>Loxocarpinae</taxon>
        <taxon>Dorcoceras</taxon>
    </lineage>
</organism>
<keyword evidence="2" id="KW-1185">Reference proteome</keyword>
<dbReference type="AlphaFoldDB" id="A0A2Z7B7A1"/>
<evidence type="ECO:0000313" key="2">
    <source>
        <dbReference type="Proteomes" id="UP000250235"/>
    </source>
</evidence>
<name>A0A2Z7B7A1_9LAMI</name>